<sequence>MTSMLRHIIVLSICTICALADPNIAFVSTLTSESYTLPAKVLGYALRQLHPHIPYVIVVTEDIANETVNELRNHNIDVQRTEKIDTPYLEDHRATKFQYTKIRLWAMTGYSSLVYSDMLDKSGLHNYSSYDGGDQTKRGPMFIENDTSPPCSFPYRPLSAAYNYDIGMYYLNGGKALIDPAIIHYTMGPVKPWRWWTYPLIDINHHWLRARTEMERAYNERRSPDYDLAWMIGIVHIYVGDMLLVERGMLRGIESFLCPPLLVALSMITAFHSVPEHTRPAAAWSYALAVMELSLIFVGLLYASLRRGRRASGMIAFKFMCMSMGVVIAVPMAFLLVTSFYNRVVWLLVAGPSAFGILVFLTSRVLIGDGDFARTKYELVPNKI</sequence>
<dbReference type="AlphaFoldDB" id="A0A2A6BF06"/>
<proteinExistence type="predicted"/>
<accession>A0A2A6BF06</accession>
<dbReference type="EnsemblMetazoa" id="PPA00445.1">
    <property type="protein sequence ID" value="PPA00445.1"/>
    <property type="gene ID" value="WBGene00089999"/>
</dbReference>
<dbReference type="GO" id="GO:0005737">
    <property type="term" value="C:cytoplasm"/>
    <property type="evidence" value="ECO:0000318"/>
    <property type="project" value="GO_Central"/>
</dbReference>
<reference evidence="1" key="2">
    <citation type="submission" date="2022-06" db="UniProtKB">
        <authorList>
            <consortium name="EnsemblMetazoa"/>
        </authorList>
    </citation>
    <scope>IDENTIFICATION</scope>
    <source>
        <strain evidence="1">PS312</strain>
    </source>
</reference>
<protein>
    <submittedName>
        <fullName evidence="1">Uncharacterized protein</fullName>
    </submittedName>
</protein>
<dbReference type="InterPro" id="IPR050587">
    <property type="entry name" value="GNT1/Glycosyltrans_8"/>
</dbReference>
<name>A0A2A6BF06_PRIPA</name>
<accession>A0A8R1U1W6</accession>
<dbReference type="PANTHER" id="PTHR11183">
    <property type="entry name" value="GLYCOGENIN SUBFAMILY MEMBER"/>
    <property type="match status" value="1"/>
</dbReference>
<reference evidence="2" key="1">
    <citation type="journal article" date="2008" name="Nat. Genet.">
        <title>The Pristionchus pacificus genome provides a unique perspective on nematode lifestyle and parasitism.</title>
        <authorList>
            <person name="Dieterich C."/>
            <person name="Clifton S.W."/>
            <person name="Schuster L.N."/>
            <person name="Chinwalla A."/>
            <person name="Delehaunty K."/>
            <person name="Dinkelacker I."/>
            <person name="Fulton L."/>
            <person name="Fulton R."/>
            <person name="Godfrey J."/>
            <person name="Minx P."/>
            <person name="Mitreva M."/>
            <person name="Roeseler W."/>
            <person name="Tian H."/>
            <person name="Witte H."/>
            <person name="Yang S.P."/>
            <person name="Wilson R.K."/>
            <person name="Sommer R.J."/>
        </authorList>
    </citation>
    <scope>NUCLEOTIDE SEQUENCE [LARGE SCALE GENOMIC DNA]</scope>
    <source>
        <strain evidence="2">PS312</strain>
    </source>
</reference>
<dbReference type="Gene3D" id="3.90.550.10">
    <property type="entry name" value="Spore Coat Polysaccharide Biosynthesis Protein SpsA, Chain A"/>
    <property type="match status" value="1"/>
</dbReference>
<organism evidence="1 2">
    <name type="scientific">Pristionchus pacificus</name>
    <name type="common">Parasitic nematode worm</name>
    <dbReference type="NCBI Taxonomy" id="54126"/>
    <lineage>
        <taxon>Eukaryota</taxon>
        <taxon>Metazoa</taxon>
        <taxon>Ecdysozoa</taxon>
        <taxon>Nematoda</taxon>
        <taxon>Chromadorea</taxon>
        <taxon>Rhabditida</taxon>
        <taxon>Rhabditina</taxon>
        <taxon>Diplogasteromorpha</taxon>
        <taxon>Diplogasteroidea</taxon>
        <taxon>Neodiplogasteridae</taxon>
        <taxon>Pristionchus</taxon>
    </lineage>
</organism>
<dbReference type="OrthoDB" id="2014201at2759"/>
<dbReference type="SUPFAM" id="SSF53448">
    <property type="entry name" value="Nucleotide-diphospho-sugar transferases"/>
    <property type="match status" value="1"/>
</dbReference>
<evidence type="ECO:0000313" key="1">
    <source>
        <dbReference type="EnsemblMetazoa" id="PPA00445.1"/>
    </source>
</evidence>
<keyword evidence="2" id="KW-1185">Reference proteome</keyword>
<gene>
    <name evidence="1" type="primary">WBGene00089999</name>
</gene>
<dbReference type="InterPro" id="IPR029044">
    <property type="entry name" value="Nucleotide-diphossugar_trans"/>
</dbReference>
<dbReference type="Proteomes" id="UP000005239">
    <property type="component" value="Unassembled WGS sequence"/>
</dbReference>
<dbReference type="GO" id="GO:0016757">
    <property type="term" value="F:glycosyltransferase activity"/>
    <property type="evidence" value="ECO:0000318"/>
    <property type="project" value="GO_Central"/>
</dbReference>
<evidence type="ECO:0000313" key="2">
    <source>
        <dbReference type="Proteomes" id="UP000005239"/>
    </source>
</evidence>